<evidence type="ECO:0000313" key="2">
    <source>
        <dbReference type="EMBL" id="MCS5726723.1"/>
    </source>
</evidence>
<dbReference type="EMBL" id="JANLCK010000006">
    <property type="protein sequence ID" value="MCS5726723.1"/>
    <property type="molecule type" value="Genomic_DNA"/>
</dbReference>
<reference evidence="2" key="1">
    <citation type="submission" date="2022-08" db="EMBL/GenBank/DDBJ databases">
        <authorList>
            <person name="Deng Y."/>
            <person name="Han X.-F."/>
            <person name="Zhang Y.-Q."/>
        </authorList>
    </citation>
    <scope>NUCLEOTIDE SEQUENCE</scope>
    <source>
        <strain evidence="2">CPCC 203407</strain>
    </source>
</reference>
<keyword evidence="1" id="KW-0812">Transmembrane</keyword>
<dbReference type="RefSeq" id="WP_259529448.1">
    <property type="nucleotide sequence ID" value="NZ_JANLCK010000006.1"/>
</dbReference>
<keyword evidence="1" id="KW-1133">Transmembrane helix</keyword>
<protein>
    <submittedName>
        <fullName evidence="2">Uncharacterized protein</fullName>
    </submittedName>
</protein>
<sequence length="128" mass="13356">MRYRRSRPRAVWAAFITSTTICLLVVSGVLLPILGLIAAADGGTAGALNVPVGQIAAAILIGYLLALVLLALCFRVRNGAVAWVLGVAAVISSLLVSVWPLVITAIAGTDQAREILPTIQRILDQLTG</sequence>
<name>A0AA41XIS3_9MICO</name>
<feature type="transmembrane region" description="Helical" evidence="1">
    <location>
        <begin position="81"/>
        <end position="107"/>
    </location>
</feature>
<keyword evidence="1" id="KW-0472">Membrane</keyword>
<dbReference type="Proteomes" id="UP001165587">
    <property type="component" value="Unassembled WGS sequence"/>
</dbReference>
<proteinExistence type="predicted"/>
<dbReference type="AlphaFoldDB" id="A0AA41XIS3"/>
<evidence type="ECO:0000313" key="3">
    <source>
        <dbReference type="Proteomes" id="UP001165587"/>
    </source>
</evidence>
<evidence type="ECO:0000256" key="1">
    <source>
        <dbReference type="SAM" id="Phobius"/>
    </source>
</evidence>
<feature type="transmembrane region" description="Helical" evidence="1">
    <location>
        <begin position="52"/>
        <end position="74"/>
    </location>
</feature>
<organism evidence="2 3">
    <name type="scientific">Herbiconiux oxytropis</name>
    <dbReference type="NCBI Taxonomy" id="2970915"/>
    <lineage>
        <taxon>Bacteria</taxon>
        <taxon>Bacillati</taxon>
        <taxon>Actinomycetota</taxon>
        <taxon>Actinomycetes</taxon>
        <taxon>Micrococcales</taxon>
        <taxon>Microbacteriaceae</taxon>
        <taxon>Herbiconiux</taxon>
    </lineage>
</organism>
<accession>A0AA41XIS3</accession>
<gene>
    <name evidence="2" type="ORF">N1028_12545</name>
</gene>
<keyword evidence="3" id="KW-1185">Reference proteome</keyword>
<feature type="transmembrane region" description="Helical" evidence="1">
    <location>
        <begin position="12"/>
        <end position="40"/>
    </location>
</feature>
<comment type="caution">
    <text evidence="2">The sequence shown here is derived from an EMBL/GenBank/DDBJ whole genome shotgun (WGS) entry which is preliminary data.</text>
</comment>